<dbReference type="RefSeq" id="WP_344685495.1">
    <property type="nucleotide sequence ID" value="NZ_BAAAUX010000030.1"/>
</dbReference>
<protein>
    <submittedName>
        <fullName evidence="2">TIGR03089 family protein</fullName>
    </submittedName>
</protein>
<feature type="region of interest" description="Disordered" evidence="1">
    <location>
        <begin position="222"/>
        <end position="246"/>
    </location>
</feature>
<dbReference type="InterPro" id="IPR017523">
    <property type="entry name" value="Rv3268"/>
</dbReference>
<organism evidence="2 3">
    <name type="scientific">Saccharopolyspora taberi</name>
    <dbReference type="NCBI Taxonomy" id="60895"/>
    <lineage>
        <taxon>Bacteria</taxon>
        <taxon>Bacillati</taxon>
        <taxon>Actinomycetota</taxon>
        <taxon>Actinomycetes</taxon>
        <taxon>Pseudonocardiales</taxon>
        <taxon>Pseudonocardiaceae</taxon>
        <taxon>Saccharopolyspora</taxon>
    </lineage>
</organism>
<reference evidence="2 3" key="1">
    <citation type="journal article" date="2019" name="Int. J. Syst. Evol. Microbiol.">
        <title>The Global Catalogue of Microorganisms (GCM) 10K type strain sequencing project: providing services to taxonomists for standard genome sequencing and annotation.</title>
        <authorList>
            <consortium name="The Broad Institute Genomics Platform"/>
            <consortium name="The Broad Institute Genome Sequencing Center for Infectious Disease"/>
            <person name="Wu L."/>
            <person name="Ma J."/>
        </authorList>
    </citation>
    <scope>NUCLEOTIDE SEQUENCE [LARGE SCALE GENOMIC DNA]</scope>
    <source>
        <strain evidence="2 3">JCM 9383</strain>
    </source>
</reference>
<name>A0ABN3VLC6_9PSEU</name>
<dbReference type="EMBL" id="BAAAUX010000030">
    <property type="protein sequence ID" value="GAA2816538.1"/>
    <property type="molecule type" value="Genomic_DNA"/>
</dbReference>
<gene>
    <name evidence="2" type="ORF">GCM10010470_60010</name>
</gene>
<dbReference type="NCBIfam" id="TIGR03089">
    <property type="entry name" value="TIGR03089 family protein"/>
    <property type="match status" value="1"/>
</dbReference>
<proteinExistence type="predicted"/>
<dbReference type="InterPro" id="IPR042099">
    <property type="entry name" value="ANL_N_sf"/>
</dbReference>
<dbReference type="Proteomes" id="UP001500979">
    <property type="component" value="Unassembled WGS sequence"/>
</dbReference>
<evidence type="ECO:0000313" key="3">
    <source>
        <dbReference type="Proteomes" id="UP001500979"/>
    </source>
</evidence>
<evidence type="ECO:0000313" key="2">
    <source>
        <dbReference type="EMBL" id="GAA2816538.1"/>
    </source>
</evidence>
<evidence type="ECO:0000256" key="1">
    <source>
        <dbReference type="SAM" id="MobiDB-lite"/>
    </source>
</evidence>
<accession>A0ABN3VLC6</accession>
<keyword evidence="3" id="KW-1185">Reference proteome</keyword>
<comment type="caution">
    <text evidence="2">The sequence shown here is derived from an EMBL/GenBank/DDBJ whole genome shotgun (WGS) entry which is preliminary data.</text>
</comment>
<dbReference type="Gene3D" id="3.40.50.12780">
    <property type="entry name" value="N-terminal domain of ligase-like"/>
    <property type="match status" value="1"/>
</dbReference>
<sequence length="246" mass="25632">MSVTQQLLGPLLTSGGPKPLVTYYDDATDARIELSRLTVGNWAAKTANWLVDEIDLEPGTPVSVALPAHWQTVGVLLGAWWAGAHVVDAPDGAEVAFVPADDLDRGDGAHVVAAVGLDSLGAPVRGLPDDVVDYVSDIRAHGDDFLAITPVPGDSPALLGATVDEVVRTARERAEAVGIGRDDRVLSTLDWTLPAGAVDGLLTVLAAQAALVQCANPDPAKLDRRRSDERITVELGAGTADQASAR</sequence>
<feature type="compositionally biased region" description="Basic and acidic residues" evidence="1">
    <location>
        <begin position="222"/>
        <end position="232"/>
    </location>
</feature>
<dbReference type="SUPFAM" id="SSF56801">
    <property type="entry name" value="Acetyl-CoA synthetase-like"/>
    <property type="match status" value="1"/>
</dbReference>